<feature type="compositionally biased region" description="Polar residues" evidence="2">
    <location>
        <begin position="1085"/>
        <end position="1094"/>
    </location>
</feature>
<feature type="region of interest" description="Disordered" evidence="2">
    <location>
        <begin position="861"/>
        <end position="893"/>
    </location>
</feature>
<accession>A0A6F9DGI4</accession>
<feature type="compositionally biased region" description="Polar residues" evidence="2">
    <location>
        <begin position="586"/>
        <end position="605"/>
    </location>
</feature>
<feature type="region of interest" description="Disordered" evidence="2">
    <location>
        <begin position="216"/>
        <end position="252"/>
    </location>
</feature>
<sequence>MADSSPQHMLAPDSETSIDYYVTTLKDQAPSQKIEFEKVSKVISVDRAGSVKVRKRKKSKRRRKKMNTDFKDRPFFTSDEDSRIRSGSDGSTHKLPKRSASLCERDLHVNVKFNSEEDYTKASATQDRSIVRRRTKKKNSFKVNRRGVFLDFNGTENVPTNVQRSESLNYPNLGVQQPKPLTENVEGERKFDSQKNALATLNAFMEEVEEATSVAKQQEKKVKDANIRRSRSLSDLQEDSSHVEVDAGDSLSHNNTKLPPFVHKKSDSFGQSSLVSASVFLSEPDIFHDDNKAIVVPSSSVESGNERKPKLLHDLVMATDVQTLTELMFKKVTEKNQRKQKPLNTKSQQDADYGLAHLEHVCKLMEQIANLRNENQALKQKVSMLEGRLAVYGETGTNGISSSPFPRSKHVVRLQDAKFNGFRRNSSMIEKNTSQPQLTLKGTSTVSLGNTNPLSSNGFGTIPSDRPVIYSNVSLKKNKRRPYSRDDLELSSKGRWKFWRAPVTKVDNSNTKRQIVSSIKSQHTQGSAVHLKSASVTLDTLLNNIDNDFSQKMLQWQATNRTSRAPSRASMTSTENVVRTLPSNMHKTTTSISDDNSKTNDSIKASGSDEIHSKESFKKKMSRWEKAAARKLSWHGDYRRSKSMERIDDSSGQLEKGFVQQNKMVKDFYKSMPCVMIDGKENLDLKIEAPNVNGNPSLTEWSALQEAFPTKSSVGDPIRRLISTSQSRLASPLRKKSNKRRSWSFTKRPSSKYFLPTSGEFVSMGNLGKIGDEYMLELDQEDVKSTGVNDEELQYLKKNTADLREKLQGMEKAHVSENVQDSSHKVNRRPASTIARLNHERSALSFRRSRISGIPLQSSYNRGSVSMSPLEEEPNATASLPDINPTNSGDHYQNRRHTVSILNCSPAAKQKENKPTETEEAFSQDKDELVTPVVSYVTQKVSTLRKNQLQGQGVIKAGSTSTLDEHIASSTESMPRKLKETQKSTPKKGIGGKLLSQIGRFSTKTRLNKRQKNANDSNESEDTTCSGDRTPKKRKPLFKSFSAKSKQPSVTITTVDDPPNPVTKIRQSQKIADISKRLSVDSVRSRTSSNQSNGPKLKSGLVSRLSRRFNRGDVKVKPPTNSNTKSSLGQDNKKLNISNNNNNYIPCQLCVYVV</sequence>
<keyword evidence="1" id="KW-0175">Coiled coil</keyword>
<evidence type="ECO:0000256" key="1">
    <source>
        <dbReference type="SAM" id="Coils"/>
    </source>
</evidence>
<feature type="compositionally biased region" description="Basic residues" evidence="2">
    <location>
        <begin position="52"/>
        <end position="65"/>
    </location>
</feature>
<evidence type="ECO:0000256" key="2">
    <source>
        <dbReference type="SAM" id="MobiDB-lite"/>
    </source>
</evidence>
<dbReference type="EMBL" id="LR786449">
    <property type="protein sequence ID" value="CAB3260952.1"/>
    <property type="molecule type" value="mRNA"/>
</dbReference>
<evidence type="ECO:0000313" key="3">
    <source>
        <dbReference type="EMBL" id="CAB3260952.1"/>
    </source>
</evidence>
<feature type="compositionally biased region" description="Basic and acidic residues" evidence="2">
    <location>
        <begin position="607"/>
        <end position="616"/>
    </location>
</feature>
<organism evidence="3">
    <name type="scientific">Phallusia mammillata</name>
    <dbReference type="NCBI Taxonomy" id="59560"/>
    <lineage>
        <taxon>Eukaryota</taxon>
        <taxon>Metazoa</taxon>
        <taxon>Chordata</taxon>
        <taxon>Tunicata</taxon>
        <taxon>Ascidiacea</taxon>
        <taxon>Phlebobranchia</taxon>
        <taxon>Ascidiidae</taxon>
        <taxon>Phallusia</taxon>
    </lineage>
</organism>
<feature type="region of interest" description="Disordered" evidence="2">
    <location>
        <begin position="47"/>
        <end position="97"/>
    </location>
</feature>
<feature type="compositionally biased region" description="Polar residues" evidence="2">
    <location>
        <begin position="963"/>
        <end position="973"/>
    </location>
</feature>
<dbReference type="AlphaFoldDB" id="A0A6F9DGI4"/>
<proteinExistence type="evidence at transcript level"/>
<feature type="compositionally biased region" description="Polar residues" evidence="2">
    <location>
        <begin position="1042"/>
        <end position="1054"/>
    </location>
</feature>
<protein>
    <submittedName>
        <fullName evidence="3">Uncharacterized protein LOC100176418</fullName>
    </submittedName>
</protein>
<feature type="coiled-coil region" evidence="1">
    <location>
        <begin position="361"/>
        <end position="388"/>
    </location>
</feature>
<feature type="region of interest" description="Disordered" evidence="2">
    <location>
        <begin position="963"/>
        <end position="1138"/>
    </location>
</feature>
<feature type="region of interest" description="Disordered" evidence="2">
    <location>
        <begin position="586"/>
        <end position="616"/>
    </location>
</feature>
<feature type="compositionally biased region" description="Basic and acidic residues" evidence="2">
    <location>
        <begin position="66"/>
        <end position="86"/>
    </location>
</feature>
<reference evidence="3" key="1">
    <citation type="submission" date="2020-04" db="EMBL/GenBank/DDBJ databases">
        <authorList>
            <person name="Neveu A P."/>
        </authorList>
    </citation>
    <scope>NUCLEOTIDE SEQUENCE</scope>
    <source>
        <tissue evidence="3">Whole embryo</tissue>
    </source>
</reference>
<feature type="compositionally biased region" description="Basic and acidic residues" evidence="2">
    <location>
        <begin position="217"/>
        <end position="227"/>
    </location>
</feature>
<gene>
    <name evidence="3" type="primary">LOC100176418</name>
</gene>
<feature type="compositionally biased region" description="Polar residues" evidence="2">
    <location>
        <begin position="1119"/>
        <end position="1130"/>
    </location>
</feature>
<name>A0A6F9DGI4_9ASCI</name>